<dbReference type="InterPro" id="IPR004252">
    <property type="entry name" value="Probable_transposase_24"/>
</dbReference>
<reference evidence="2" key="1">
    <citation type="submission" date="2022-07" db="EMBL/GenBank/DDBJ databases">
        <authorList>
            <person name="Macas J."/>
            <person name="Novak P."/>
            <person name="Neumann P."/>
        </authorList>
    </citation>
    <scope>NUCLEOTIDE SEQUENCE</scope>
</reference>
<evidence type="ECO:0000256" key="1">
    <source>
        <dbReference type="SAM" id="MobiDB-lite"/>
    </source>
</evidence>
<gene>
    <name evidence="2" type="ORF">CEURO_LOCUS20756</name>
</gene>
<sequence length="241" mass="27740">MQIRNWATYNDVDLKVRELWLNLFKGRFRWTGAQGPDILRVYTARISNWLRPTFRRARARGVRPGWCSDEVWENLVRHWSSDPNFLARSEAGTKNRMSEKALQTQWHGGHKPQSKHNEALARPEKKRVSILKVIKHCLTKHGDESEADLPPRLAEIETNYNTTVEKKQAELGLTQEGEIDSDVEDDAILEAAGVYKGRLPCMGVEGQQILYDRSCSGDSSSRSRRGEDPRIAQMQRELKEQ</sequence>
<evidence type="ECO:0000313" key="3">
    <source>
        <dbReference type="Proteomes" id="UP001152484"/>
    </source>
</evidence>
<name>A0A9P0ZWY1_CUSEU</name>
<accession>A0A9P0ZWY1</accession>
<organism evidence="2 3">
    <name type="scientific">Cuscuta europaea</name>
    <name type="common">European dodder</name>
    <dbReference type="NCBI Taxonomy" id="41803"/>
    <lineage>
        <taxon>Eukaryota</taxon>
        <taxon>Viridiplantae</taxon>
        <taxon>Streptophyta</taxon>
        <taxon>Embryophyta</taxon>
        <taxon>Tracheophyta</taxon>
        <taxon>Spermatophyta</taxon>
        <taxon>Magnoliopsida</taxon>
        <taxon>eudicotyledons</taxon>
        <taxon>Gunneridae</taxon>
        <taxon>Pentapetalae</taxon>
        <taxon>asterids</taxon>
        <taxon>lamiids</taxon>
        <taxon>Solanales</taxon>
        <taxon>Convolvulaceae</taxon>
        <taxon>Cuscuteae</taxon>
        <taxon>Cuscuta</taxon>
        <taxon>Cuscuta subgen. Cuscuta</taxon>
    </lineage>
</organism>
<dbReference type="Proteomes" id="UP001152484">
    <property type="component" value="Unassembled WGS sequence"/>
</dbReference>
<proteinExistence type="predicted"/>
<feature type="compositionally biased region" description="Basic and acidic residues" evidence="1">
    <location>
        <begin position="224"/>
        <end position="241"/>
    </location>
</feature>
<evidence type="ECO:0000313" key="2">
    <source>
        <dbReference type="EMBL" id="CAH9115280.1"/>
    </source>
</evidence>
<dbReference type="AlphaFoldDB" id="A0A9P0ZWY1"/>
<dbReference type="Pfam" id="PF03004">
    <property type="entry name" value="Transposase_24"/>
    <property type="match status" value="1"/>
</dbReference>
<feature type="region of interest" description="Disordered" evidence="1">
    <location>
        <begin position="213"/>
        <end position="241"/>
    </location>
</feature>
<protein>
    <submittedName>
        <fullName evidence="2">Uncharacterized protein</fullName>
    </submittedName>
</protein>
<feature type="region of interest" description="Disordered" evidence="1">
    <location>
        <begin position="103"/>
        <end position="122"/>
    </location>
</feature>
<dbReference type="EMBL" id="CAMAPE010000065">
    <property type="protein sequence ID" value="CAH9115280.1"/>
    <property type="molecule type" value="Genomic_DNA"/>
</dbReference>
<comment type="caution">
    <text evidence="2">The sequence shown here is derived from an EMBL/GenBank/DDBJ whole genome shotgun (WGS) entry which is preliminary data.</text>
</comment>
<keyword evidence="3" id="KW-1185">Reference proteome</keyword>
<dbReference type="OrthoDB" id="1678820at2759"/>